<protein>
    <submittedName>
        <fullName evidence="2">Rho termination protein</fullName>
    </submittedName>
</protein>
<dbReference type="KEGG" id="dpm:FNV33_09540"/>
<dbReference type="InterPro" id="IPR036269">
    <property type="entry name" value="Rho_N_sf"/>
</dbReference>
<evidence type="ECO:0000313" key="4">
    <source>
        <dbReference type="EMBL" id="QDO92287.1"/>
    </source>
</evidence>
<dbReference type="Proteomes" id="UP000315953">
    <property type="component" value="Chromosome"/>
</dbReference>
<dbReference type="InterPro" id="IPR011112">
    <property type="entry name" value="Rho-like_N"/>
</dbReference>
<dbReference type="SUPFAM" id="SSF68912">
    <property type="entry name" value="Rho N-terminal domain-like"/>
    <property type="match status" value="1"/>
</dbReference>
<dbReference type="EMBL" id="CP041626">
    <property type="protein sequence ID" value="QDO92287.1"/>
    <property type="molecule type" value="Genomic_DNA"/>
</dbReference>
<organism evidence="2 5">
    <name type="scientific">Dolosigranulum pigrum</name>
    <dbReference type="NCBI Taxonomy" id="29394"/>
    <lineage>
        <taxon>Bacteria</taxon>
        <taxon>Bacillati</taxon>
        <taxon>Bacillota</taxon>
        <taxon>Bacilli</taxon>
        <taxon>Lactobacillales</taxon>
        <taxon>Carnobacteriaceae</taxon>
        <taxon>Dolosigranulum</taxon>
    </lineage>
</organism>
<sequence length="92" mass="10670">MYKVTTRFIDAGDDRRLYEVGDMYPRQGLTPSQERIKQLAGDNRFGKVYIELDEDLNEWTVKELKDLADRRGLEGYSGLKKAELVELLSDVK</sequence>
<dbReference type="EMBL" id="CP041626">
    <property type="protein sequence ID" value="QDO92157.1"/>
    <property type="molecule type" value="Genomic_DNA"/>
</dbReference>
<feature type="domain" description="Rho termination factor-like N-terminal" evidence="1">
    <location>
        <begin position="55"/>
        <end position="86"/>
    </location>
</feature>
<dbReference type="KEGG" id="dpm:FNV33_09185"/>
<dbReference type="AlphaFoldDB" id="A0A516GKV4"/>
<name>A0A516GKV4_9LACT</name>
<accession>A0A516GKV4</accession>
<dbReference type="EMBL" id="CP041626">
    <property type="protein sequence ID" value="QDO92222.1"/>
    <property type="molecule type" value="Genomic_DNA"/>
</dbReference>
<proteinExistence type="predicted"/>
<evidence type="ECO:0000313" key="2">
    <source>
        <dbReference type="EMBL" id="QDO92157.1"/>
    </source>
</evidence>
<evidence type="ECO:0000259" key="1">
    <source>
        <dbReference type="Pfam" id="PF07498"/>
    </source>
</evidence>
<dbReference type="Pfam" id="PF07498">
    <property type="entry name" value="Rho_N"/>
    <property type="match status" value="1"/>
</dbReference>
<dbReference type="InterPro" id="IPR036361">
    <property type="entry name" value="SAP_dom_sf"/>
</dbReference>
<dbReference type="Gene3D" id="1.10.720.30">
    <property type="entry name" value="SAP domain"/>
    <property type="match status" value="1"/>
</dbReference>
<evidence type="ECO:0000313" key="5">
    <source>
        <dbReference type="Proteomes" id="UP000315953"/>
    </source>
</evidence>
<evidence type="ECO:0000313" key="3">
    <source>
        <dbReference type="EMBL" id="QDO92222.1"/>
    </source>
</evidence>
<dbReference type="GO" id="GO:0006353">
    <property type="term" value="P:DNA-templated transcription termination"/>
    <property type="evidence" value="ECO:0007669"/>
    <property type="project" value="InterPro"/>
</dbReference>
<gene>
    <name evidence="2" type="ORF">FNV33_09185</name>
    <name evidence="3" type="ORF">FNV33_09540</name>
    <name evidence="4" type="ORF">FNV33_09895</name>
</gene>
<dbReference type="KEGG" id="dpm:FNV33_09895"/>
<dbReference type="RefSeq" id="WP_143333826.1">
    <property type="nucleotide sequence ID" value="NZ_CP041626.1"/>
</dbReference>
<reference evidence="2 5" key="1">
    <citation type="submission" date="2019-07" db="EMBL/GenBank/DDBJ databases">
        <title>Genome assembly of a nasal isolate of Dolosigranulum pigrum from a chronic sinusitis patient.</title>
        <authorList>
            <person name="Baig S."/>
            <person name="Overballe-Petersen S."/>
            <person name="Kaspar U."/>
            <person name="Rendboe A."/>
            <person name="de Man T."/>
            <person name="Liu C."/>
            <person name="Price L.B."/>
            <person name="Stegger M."/>
            <person name="Becker K."/>
            <person name="Skytt Andersen P."/>
        </authorList>
    </citation>
    <scope>NUCLEOTIDE SEQUENCE [LARGE SCALE GENOMIC DNA]</scope>
    <source>
        <strain evidence="2 5">83VPs-KB5</strain>
    </source>
</reference>